<proteinExistence type="predicted"/>
<sequence>LTIEHLNDLGIPNNAFLWPEERKLAAHVLKNNEMALAWDKSKKGCFHDNYFPPAIIPTIKHIPWVHRQPPIPPGIHDEVIALIKSKIASGVYEPS</sequence>
<organism evidence="1 2">
    <name type="scientific">Rhizopogon vinicolor AM-OR11-026</name>
    <dbReference type="NCBI Taxonomy" id="1314800"/>
    <lineage>
        <taxon>Eukaryota</taxon>
        <taxon>Fungi</taxon>
        <taxon>Dikarya</taxon>
        <taxon>Basidiomycota</taxon>
        <taxon>Agaricomycotina</taxon>
        <taxon>Agaricomycetes</taxon>
        <taxon>Agaricomycetidae</taxon>
        <taxon>Boletales</taxon>
        <taxon>Suillineae</taxon>
        <taxon>Rhizopogonaceae</taxon>
        <taxon>Rhizopogon</taxon>
    </lineage>
</organism>
<gene>
    <name evidence="1" type="ORF">K503DRAFT_671156</name>
</gene>
<dbReference type="InParanoid" id="A0A1B7MGC9"/>
<dbReference type="Proteomes" id="UP000092154">
    <property type="component" value="Unassembled WGS sequence"/>
</dbReference>
<name>A0A1B7MGC9_9AGAM</name>
<feature type="non-terminal residue" evidence="1">
    <location>
        <position position="95"/>
    </location>
</feature>
<keyword evidence="2" id="KW-1185">Reference proteome</keyword>
<dbReference type="EMBL" id="KV449295">
    <property type="protein sequence ID" value="OAX31666.1"/>
    <property type="molecule type" value="Genomic_DNA"/>
</dbReference>
<accession>A0A1B7MGC9</accession>
<evidence type="ECO:0000313" key="1">
    <source>
        <dbReference type="EMBL" id="OAX31666.1"/>
    </source>
</evidence>
<dbReference type="STRING" id="1314800.A0A1B7MGC9"/>
<dbReference type="AlphaFoldDB" id="A0A1B7MGC9"/>
<dbReference type="OrthoDB" id="5599163at2759"/>
<feature type="non-terminal residue" evidence="1">
    <location>
        <position position="1"/>
    </location>
</feature>
<evidence type="ECO:0000313" key="2">
    <source>
        <dbReference type="Proteomes" id="UP000092154"/>
    </source>
</evidence>
<reference evidence="1 2" key="1">
    <citation type="submission" date="2016-06" db="EMBL/GenBank/DDBJ databases">
        <title>Comparative genomics of the ectomycorrhizal sister species Rhizopogon vinicolor and Rhizopogon vesiculosus (Basidiomycota: Boletales) reveals a divergence of the mating type B locus.</title>
        <authorList>
            <consortium name="DOE Joint Genome Institute"/>
            <person name="Mujic A.B."/>
            <person name="Kuo A."/>
            <person name="Tritt A."/>
            <person name="Lipzen A."/>
            <person name="Chen C."/>
            <person name="Johnson J."/>
            <person name="Sharma A."/>
            <person name="Barry K."/>
            <person name="Grigoriev I.V."/>
            <person name="Spatafora J.W."/>
        </authorList>
    </citation>
    <scope>NUCLEOTIDE SEQUENCE [LARGE SCALE GENOMIC DNA]</scope>
    <source>
        <strain evidence="1 2">AM-OR11-026</strain>
    </source>
</reference>
<protein>
    <submittedName>
        <fullName evidence="1">Uncharacterized protein</fullName>
    </submittedName>
</protein>